<dbReference type="Gene3D" id="2.60.40.2880">
    <property type="entry name" value="MmpS1-5, C-terminal soluble domain"/>
    <property type="match status" value="1"/>
</dbReference>
<evidence type="ECO:0000256" key="5">
    <source>
        <dbReference type="ARBA" id="ARBA00022989"/>
    </source>
</evidence>
<sequence>MSYPQPPQVHHQPPMPPPAPQNGLGTAGFVLGLVGLLFSFLPVIGIVAWPLVILGLVLGLVGVSKANRGQATNKGLAVAGIALSAIGLVICVLWAAVFTKAASDVDRAVDELKAEADKQSVVLYEVTGEGTGASVTYSSYSDGGASTNDEDITTFPWTKEVTVKGLFSGGTLTVMTGADGGTVTCRITVDGVEKKTATATGTFSVASCSDF</sequence>
<protein>
    <recommendedName>
        <fullName evidence="10">MmpS family membrane protein</fullName>
    </recommendedName>
</protein>
<evidence type="ECO:0000313" key="9">
    <source>
        <dbReference type="Proteomes" id="UP001268819"/>
    </source>
</evidence>
<evidence type="ECO:0000256" key="6">
    <source>
        <dbReference type="ARBA" id="ARBA00023136"/>
    </source>
</evidence>
<keyword evidence="4 7" id="KW-0812">Transmembrane</keyword>
<organism evidence="8 9">
    <name type="scientific">Saccharothrix longispora</name>
    <dbReference type="NCBI Taxonomy" id="33920"/>
    <lineage>
        <taxon>Bacteria</taxon>
        <taxon>Bacillati</taxon>
        <taxon>Actinomycetota</taxon>
        <taxon>Actinomycetes</taxon>
        <taxon>Pseudonocardiales</taxon>
        <taxon>Pseudonocardiaceae</taxon>
        <taxon>Saccharothrix</taxon>
    </lineage>
</organism>
<evidence type="ECO:0000256" key="1">
    <source>
        <dbReference type="ARBA" id="ARBA00004236"/>
    </source>
</evidence>
<dbReference type="EMBL" id="JAVDSG010000001">
    <property type="protein sequence ID" value="MDR6596889.1"/>
    <property type="molecule type" value="Genomic_DNA"/>
</dbReference>
<dbReference type="InterPro" id="IPR008693">
    <property type="entry name" value="MmpS"/>
</dbReference>
<keyword evidence="3" id="KW-1003">Cell membrane</keyword>
<dbReference type="RefSeq" id="WP_310309971.1">
    <property type="nucleotide sequence ID" value="NZ_BAAAXB010000001.1"/>
</dbReference>
<evidence type="ECO:0008006" key="10">
    <source>
        <dbReference type="Google" id="ProtNLM"/>
    </source>
</evidence>
<evidence type="ECO:0000256" key="3">
    <source>
        <dbReference type="ARBA" id="ARBA00022475"/>
    </source>
</evidence>
<reference evidence="8 9" key="1">
    <citation type="submission" date="2023-07" db="EMBL/GenBank/DDBJ databases">
        <title>Sequencing the genomes of 1000 actinobacteria strains.</title>
        <authorList>
            <person name="Klenk H.-P."/>
        </authorList>
    </citation>
    <scope>NUCLEOTIDE SEQUENCE [LARGE SCALE GENOMIC DNA]</scope>
    <source>
        <strain evidence="8 9">DSM 43749</strain>
    </source>
</reference>
<comment type="caution">
    <text evidence="8">The sequence shown here is derived from an EMBL/GenBank/DDBJ whole genome shotgun (WGS) entry which is preliminary data.</text>
</comment>
<comment type="subcellular location">
    <subcellularLocation>
        <location evidence="1">Cell membrane</location>
    </subcellularLocation>
</comment>
<name>A0ABU1Q3A3_9PSEU</name>
<gene>
    <name evidence="8" type="ORF">J2S66_005273</name>
</gene>
<dbReference type="InterPro" id="IPR038468">
    <property type="entry name" value="MmpS_C"/>
</dbReference>
<proteinExistence type="inferred from homology"/>
<dbReference type="Pfam" id="PF05423">
    <property type="entry name" value="Mycobact_memb"/>
    <property type="match status" value="1"/>
</dbReference>
<dbReference type="Proteomes" id="UP001268819">
    <property type="component" value="Unassembled WGS sequence"/>
</dbReference>
<keyword evidence="5 7" id="KW-1133">Transmembrane helix</keyword>
<feature type="transmembrane region" description="Helical" evidence="7">
    <location>
        <begin position="75"/>
        <end position="97"/>
    </location>
</feature>
<evidence type="ECO:0000313" key="8">
    <source>
        <dbReference type="EMBL" id="MDR6596889.1"/>
    </source>
</evidence>
<evidence type="ECO:0000256" key="7">
    <source>
        <dbReference type="SAM" id="Phobius"/>
    </source>
</evidence>
<feature type="transmembrane region" description="Helical" evidence="7">
    <location>
        <begin position="30"/>
        <end position="63"/>
    </location>
</feature>
<keyword evidence="9" id="KW-1185">Reference proteome</keyword>
<evidence type="ECO:0000256" key="4">
    <source>
        <dbReference type="ARBA" id="ARBA00022692"/>
    </source>
</evidence>
<comment type="similarity">
    <text evidence="2">Belongs to the MmpS family.</text>
</comment>
<accession>A0ABU1Q3A3</accession>
<keyword evidence="6 7" id="KW-0472">Membrane</keyword>
<evidence type="ECO:0000256" key="2">
    <source>
        <dbReference type="ARBA" id="ARBA00007531"/>
    </source>
</evidence>